<dbReference type="Pfam" id="PF01713">
    <property type="entry name" value="Smr"/>
    <property type="match status" value="1"/>
</dbReference>
<dbReference type="SMART" id="SM00463">
    <property type="entry name" value="SMR"/>
    <property type="match status" value="1"/>
</dbReference>
<dbReference type="Proteomes" id="UP000539372">
    <property type="component" value="Unassembled WGS sequence"/>
</dbReference>
<dbReference type="Gene3D" id="3.30.1370.110">
    <property type="match status" value="1"/>
</dbReference>
<accession>A0A7Y0E0P7</accession>
<protein>
    <recommendedName>
        <fullName evidence="1">Smr domain-containing protein</fullName>
    </recommendedName>
</protein>
<dbReference type="EMBL" id="JABBNT010000003">
    <property type="protein sequence ID" value="NMM45044.1"/>
    <property type="molecule type" value="Genomic_DNA"/>
</dbReference>
<dbReference type="InterPro" id="IPR002625">
    <property type="entry name" value="Smr_dom"/>
</dbReference>
<proteinExistence type="predicted"/>
<dbReference type="SUPFAM" id="SSF160443">
    <property type="entry name" value="SMR domain-like"/>
    <property type="match status" value="1"/>
</dbReference>
<dbReference type="PROSITE" id="PS50828">
    <property type="entry name" value="SMR"/>
    <property type="match status" value="1"/>
</dbReference>
<evidence type="ECO:0000313" key="3">
    <source>
        <dbReference type="Proteomes" id="UP000539372"/>
    </source>
</evidence>
<dbReference type="AlphaFoldDB" id="A0A7Y0E0P7"/>
<reference evidence="2 3" key="1">
    <citation type="submission" date="2020-04" db="EMBL/GenBank/DDBJ databases">
        <title>Rhodospirillaceae bacterium KN72 isolated from deep sea.</title>
        <authorList>
            <person name="Zhang D.-C."/>
        </authorList>
    </citation>
    <scope>NUCLEOTIDE SEQUENCE [LARGE SCALE GENOMIC DNA]</scope>
    <source>
        <strain evidence="2 3">KN72</strain>
    </source>
</reference>
<name>A0A7Y0E0P7_9PROT</name>
<organism evidence="2 3">
    <name type="scientific">Pacificispira spongiicola</name>
    <dbReference type="NCBI Taxonomy" id="2729598"/>
    <lineage>
        <taxon>Bacteria</taxon>
        <taxon>Pseudomonadati</taxon>
        <taxon>Pseudomonadota</taxon>
        <taxon>Alphaproteobacteria</taxon>
        <taxon>Rhodospirillales</taxon>
        <taxon>Rhodospirillaceae</taxon>
        <taxon>Pacificispira</taxon>
    </lineage>
</organism>
<sequence>MSRRRKDTPAGKDDAALWDAVKSSAKPVKRDTVFRDMLTATTVPPSDAPKRKKEKPRRVEVLPLADLPDPVKAPKHRELRHGCAPGVDRRTAERLHRGKMAIQGRLDLHGMSRDAAHIATLGFVTSARLSGKRCVLIVTGKGKGILQTELPRWLNMPPLRDLILSFSHARPQDGGSGAVYVLLKRDRSLP</sequence>
<keyword evidence="3" id="KW-1185">Reference proteome</keyword>
<dbReference type="RefSeq" id="WP_169625420.1">
    <property type="nucleotide sequence ID" value="NZ_JABBNT010000003.1"/>
</dbReference>
<dbReference type="PANTHER" id="PTHR35562:SF2">
    <property type="entry name" value="DNA ENDONUCLEASE SMRA-RELATED"/>
    <property type="match status" value="1"/>
</dbReference>
<dbReference type="InterPro" id="IPR036063">
    <property type="entry name" value="Smr_dom_sf"/>
</dbReference>
<evidence type="ECO:0000259" key="1">
    <source>
        <dbReference type="PROSITE" id="PS50828"/>
    </source>
</evidence>
<evidence type="ECO:0000313" key="2">
    <source>
        <dbReference type="EMBL" id="NMM45044.1"/>
    </source>
</evidence>
<feature type="domain" description="Smr" evidence="1">
    <location>
        <begin position="106"/>
        <end position="184"/>
    </location>
</feature>
<gene>
    <name evidence="2" type="ORF">HH303_11185</name>
</gene>
<dbReference type="PANTHER" id="PTHR35562">
    <property type="entry name" value="DNA ENDONUCLEASE SMRA-RELATED"/>
    <property type="match status" value="1"/>
</dbReference>
<comment type="caution">
    <text evidence="2">The sequence shown here is derived from an EMBL/GenBank/DDBJ whole genome shotgun (WGS) entry which is preliminary data.</text>
</comment>